<dbReference type="PRINTS" id="PR00205">
    <property type="entry name" value="CADHERIN"/>
</dbReference>
<feature type="domain" description="EGF-like" evidence="17">
    <location>
        <begin position="2095"/>
        <end position="2131"/>
    </location>
</feature>
<feature type="compositionally biased region" description="Basic and acidic residues" evidence="14">
    <location>
        <begin position="775"/>
        <end position="794"/>
    </location>
</feature>
<comment type="caution">
    <text evidence="19">The sequence shown here is derived from an EMBL/GenBank/DDBJ whole genome shotgun (WGS) entry which is preliminary data.</text>
</comment>
<feature type="domain" description="EGF-like" evidence="17">
    <location>
        <begin position="1809"/>
        <end position="1847"/>
    </location>
</feature>
<keyword evidence="3 15" id="KW-0812">Transmembrane</keyword>
<dbReference type="GO" id="GO:0016477">
    <property type="term" value="P:cell migration"/>
    <property type="evidence" value="ECO:0007669"/>
    <property type="project" value="TreeGrafter"/>
</dbReference>
<feature type="compositionally biased region" description="Polar residues" evidence="14">
    <location>
        <begin position="7"/>
        <end position="22"/>
    </location>
</feature>
<dbReference type="PROSITE" id="PS01186">
    <property type="entry name" value="EGF_2"/>
    <property type="match status" value="1"/>
</dbReference>
<feature type="domain" description="Cadherin" evidence="18">
    <location>
        <begin position="134"/>
        <end position="258"/>
    </location>
</feature>
<dbReference type="InterPro" id="IPR039808">
    <property type="entry name" value="Cadherin"/>
</dbReference>
<evidence type="ECO:0000313" key="20">
    <source>
        <dbReference type="Proteomes" id="UP001487740"/>
    </source>
</evidence>
<keyword evidence="10 13" id="KW-1015">Disulfide bond</keyword>
<comment type="caution">
    <text evidence="13">Lacks conserved residue(s) required for the propagation of feature annotation.</text>
</comment>
<accession>A0AAW0V6P7</accession>
<dbReference type="FunFam" id="2.60.40.60:FF:000112">
    <property type="entry name" value="neural-cadherin isoform X1"/>
    <property type="match status" value="1"/>
</dbReference>
<keyword evidence="4" id="KW-0732">Signal</keyword>
<comment type="subcellular location">
    <subcellularLocation>
        <location evidence="1">Membrane</location>
        <topology evidence="1">Single-pass membrane protein</topology>
    </subcellularLocation>
</comment>
<keyword evidence="6 12" id="KW-0106">Calcium</keyword>
<evidence type="ECO:0008006" key="21">
    <source>
        <dbReference type="Google" id="ProtNLM"/>
    </source>
</evidence>
<feature type="domain" description="Cadherin" evidence="18">
    <location>
        <begin position="1068"/>
        <end position="1171"/>
    </location>
</feature>
<keyword evidence="20" id="KW-1185">Reference proteome</keyword>
<reference evidence="19 20" key="1">
    <citation type="submission" date="2023-03" db="EMBL/GenBank/DDBJ databases">
        <title>High-quality genome of Scylla paramamosain provides insights in environmental adaptation.</title>
        <authorList>
            <person name="Zhang L."/>
        </authorList>
    </citation>
    <scope>NUCLEOTIDE SEQUENCE [LARGE SCALE GENOMIC DNA]</scope>
    <source>
        <strain evidence="19">LZ_2023a</strain>
        <tissue evidence="19">Muscle</tissue>
    </source>
</reference>
<dbReference type="Proteomes" id="UP001487740">
    <property type="component" value="Unassembled WGS sequence"/>
</dbReference>
<evidence type="ECO:0000256" key="6">
    <source>
        <dbReference type="ARBA" id="ARBA00022837"/>
    </source>
</evidence>
<dbReference type="Gene3D" id="2.10.25.10">
    <property type="entry name" value="Laminin"/>
    <property type="match status" value="3"/>
</dbReference>
<dbReference type="GO" id="GO:0048513">
    <property type="term" value="P:animal organ development"/>
    <property type="evidence" value="ECO:0007669"/>
    <property type="project" value="UniProtKB-ARBA"/>
</dbReference>
<feature type="domain" description="Cadherin" evidence="18">
    <location>
        <begin position="1171"/>
        <end position="1288"/>
    </location>
</feature>
<feature type="region of interest" description="Disordered" evidence="14">
    <location>
        <begin position="1"/>
        <end position="22"/>
    </location>
</feature>
<feature type="region of interest" description="Disordered" evidence="14">
    <location>
        <begin position="337"/>
        <end position="435"/>
    </location>
</feature>
<evidence type="ECO:0000256" key="3">
    <source>
        <dbReference type="ARBA" id="ARBA00022692"/>
    </source>
</evidence>
<dbReference type="GO" id="GO:0005509">
    <property type="term" value="F:calcium ion binding"/>
    <property type="evidence" value="ECO:0007669"/>
    <property type="project" value="UniProtKB-UniRule"/>
</dbReference>
<dbReference type="GO" id="GO:0030855">
    <property type="term" value="P:epithelial cell differentiation"/>
    <property type="evidence" value="ECO:0007669"/>
    <property type="project" value="UniProtKB-ARBA"/>
</dbReference>
<evidence type="ECO:0000256" key="15">
    <source>
        <dbReference type="SAM" id="Phobius"/>
    </source>
</evidence>
<keyword evidence="8 15" id="KW-1133">Transmembrane helix</keyword>
<dbReference type="CDD" id="cd11304">
    <property type="entry name" value="Cadherin_repeat"/>
    <property type="match status" value="5"/>
</dbReference>
<dbReference type="Pfam" id="PF00028">
    <property type="entry name" value="Cadherin"/>
    <property type="match status" value="3"/>
</dbReference>
<dbReference type="InterPro" id="IPR020894">
    <property type="entry name" value="Cadherin_CS"/>
</dbReference>
<feature type="region of interest" description="Disordered" evidence="14">
    <location>
        <begin position="2287"/>
        <end position="2322"/>
    </location>
</feature>
<keyword evidence="5" id="KW-0677">Repeat</keyword>
<dbReference type="FunFam" id="2.60.40.60:FF:000032">
    <property type="entry name" value="FAT atypical cadherin 1"/>
    <property type="match status" value="1"/>
</dbReference>
<evidence type="ECO:0000256" key="5">
    <source>
        <dbReference type="ARBA" id="ARBA00022737"/>
    </source>
</evidence>
<dbReference type="GO" id="GO:0007424">
    <property type="term" value="P:open tracheal system development"/>
    <property type="evidence" value="ECO:0007669"/>
    <property type="project" value="UniProtKB-ARBA"/>
</dbReference>
<evidence type="ECO:0000256" key="8">
    <source>
        <dbReference type="ARBA" id="ARBA00022989"/>
    </source>
</evidence>
<dbReference type="InterPro" id="IPR001791">
    <property type="entry name" value="Laminin_G"/>
</dbReference>
<feature type="disulfide bond" evidence="13">
    <location>
        <begin position="1595"/>
        <end position="1604"/>
    </location>
</feature>
<feature type="domain" description="EGF-like" evidence="17">
    <location>
        <begin position="2056"/>
        <end position="2094"/>
    </location>
</feature>
<dbReference type="GO" id="GO:0007156">
    <property type="term" value="P:homophilic cell adhesion via plasma membrane adhesion molecules"/>
    <property type="evidence" value="ECO:0007669"/>
    <property type="project" value="InterPro"/>
</dbReference>
<dbReference type="PROSITE" id="PS00232">
    <property type="entry name" value="CADHERIN_1"/>
    <property type="match status" value="2"/>
</dbReference>
<dbReference type="GO" id="GO:0016342">
    <property type="term" value="C:catenin complex"/>
    <property type="evidence" value="ECO:0007669"/>
    <property type="project" value="TreeGrafter"/>
</dbReference>
<feature type="disulfide bond" evidence="13">
    <location>
        <begin position="2121"/>
        <end position="2130"/>
    </location>
</feature>
<evidence type="ECO:0000259" key="18">
    <source>
        <dbReference type="PROSITE" id="PS50268"/>
    </source>
</evidence>
<dbReference type="GO" id="GO:0001736">
    <property type="term" value="P:establishment of planar polarity"/>
    <property type="evidence" value="ECO:0007669"/>
    <property type="project" value="UniProtKB-ARBA"/>
</dbReference>
<dbReference type="PROSITE" id="PS50268">
    <property type="entry name" value="CADHERIN_2"/>
    <property type="match status" value="6"/>
</dbReference>
<keyword evidence="2 13" id="KW-0245">EGF-like domain</keyword>
<dbReference type="SUPFAM" id="SSF49899">
    <property type="entry name" value="Concanavalin A-like lectins/glucanases"/>
    <property type="match status" value="2"/>
</dbReference>
<gene>
    <name evidence="19" type="ORF">O3P69_002351</name>
</gene>
<dbReference type="CDD" id="cd00054">
    <property type="entry name" value="EGF_CA"/>
    <property type="match status" value="2"/>
</dbReference>
<evidence type="ECO:0000256" key="11">
    <source>
        <dbReference type="ARBA" id="ARBA00023180"/>
    </source>
</evidence>
<feature type="domain" description="Cadherin" evidence="18">
    <location>
        <begin position="35"/>
        <end position="133"/>
    </location>
</feature>
<evidence type="ECO:0000256" key="12">
    <source>
        <dbReference type="PROSITE-ProRule" id="PRU00043"/>
    </source>
</evidence>
<feature type="domain" description="Cadherin" evidence="18">
    <location>
        <begin position="949"/>
        <end position="1067"/>
    </location>
</feature>
<evidence type="ECO:0000256" key="13">
    <source>
        <dbReference type="PROSITE-ProRule" id="PRU00076"/>
    </source>
</evidence>
<evidence type="ECO:0000313" key="19">
    <source>
        <dbReference type="EMBL" id="KAK8407739.1"/>
    </source>
</evidence>
<keyword evidence="9 15" id="KW-0472">Membrane</keyword>
<dbReference type="SMART" id="SM00112">
    <property type="entry name" value="CA"/>
    <property type="match status" value="6"/>
</dbReference>
<keyword evidence="7" id="KW-0130">Cell adhesion</keyword>
<name>A0AAW0V6P7_SCYPA</name>
<dbReference type="PROSITE" id="PS00010">
    <property type="entry name" value="ASX_HYDROXYL"/>
    <property type="match status" value="1"/>
</dbReference>
<dbReference type="SMART" id="SM00282">
    <property type="entry name" value="LamG"/>
    <property type="match status" value="2"/>
</dbReference>
<dbReference type="InterPro" id="IPR000152">
    <property type="entry name" value="EGF-type_Asp/Asn_hydroxyl_site"/>
</dbReference>
<dbReference type="PROSITE" id="PS00022">
    <property type="entry name" value="EGF_1"/>
    <property type="match status" value="3"/>
</dbReference>
<protein>
    <recommendedName>
        <fullName evidence="21">Neural-cadherin</fullName>
    </recommendedName>
</protein>
<dbReference type="Pfam" id="PF02210">
    <property type="entry name" value="Laminin_G_2"/>
    <property type="match status" value="2"/>
</dbReference>
<dbReference type="InterPro" id="IPR001881">
    <property type="entry name" value="EGF-like_Ca-bd_dom"/>
</dbReference>
<dbReference type="PANTHER" id="PTHR24027:SF438">
    <property type="entry name" value="CADHERIN 23"/>
    <property type="match status" value="1"/>
</dbReference>
<evidence type="ECO:0000256" key="10">
    <source>
        <dbReference type="ARBA" id="ARBA00023157"/>
    </source>
</evidence>
<proteinExistence type="predicted"/>
<dbReference type="InterPro" id="IPR015919">
    <property type="entry name" value="Cadherin-like_sf"/>
</dbReference>
<dbReference type="GO" id="GO:0008104">
    <property type="term" value="P:intracellular protein localization"/>
    <property type="evidence" value="ECO:0007669"/>
    <property type="project" value="UniProtKB-ARBA"/>
</dbReference>
<feature type="region of interest" description="Disordered" evidence="14">
    <location>
        <begin position="772"/>
        <end position="794"/>
    </location>
</feature>
<dbReference type="SMART" id="SM00181">
    <property type="entry name" value="EGF"/>
    <property type="match status" value="4"/>
</dbReference>
<feature type="compositionally biased region" description="Basic and acidic residues" evidence="14">
    <location>
        <begin position="362"/>
        <end position="387"/>
    </location>
</feature>
<dbReference type="PANTHER" id="PTHR24027">
    <property type="entry name" value="CADHERIN-23"/>
    <property type="match status" value="1"/>
</dbReference>
<dbReference type="InterPro" id="IPR002126">
    <property type="entry name" value="Cadherin-like_dom"/>
</dbReference>
<evidence type="ECO:0000256" key="1">
    <source>
        <dbReference type="ARBA" id="ARBA00004167"/>
    </source>
</evidence>
<evidence type="ECO:0000256" key="9">
    <source>
        <dbReference type="ARBA" id="ARBA00023136"/>
    </source>
</evidence>
<evidence type="ECO:0000259" key="17">
    <source>
        <dbReference type="PROSITE" id="PS50026"/>
    </source>
</evidence>
<keyword evidence="11" id="KW-0325">Glycoprotein</keyword>
<evidence type="ECO:0000256" key="14">
    <source>
        <dbReference type="SAM" id="MobiDB-lite"/>
    </source>
</evidence>
<feature type="domain" description="Laminin G" evidence="16">
    <location>
        <begin position="1850"/>
        <end position="2054"/>
    </location>
</feature>
<feature type="disulfide bond" evidence="13">
    <location>
        <begin position="1837"/>
        <end position="1846"/>
    </location>
</feature>
<feature type="domain" description="Laminin G" evidence="16">
    <location>
        <begin position="1608"/>
        <end position="1806"/>
    </location>
</feature>
<dbReference type="InterPro" id="IPR018097">
    <property type="entry name" value="EGF_Ca-bd_CS"/>
</dbReference>
<dbReference type="InterPro" id="IPR013320">
    <property type="entry name" value="ConA-like_dom_sf"/>
</dbReference>
<dbReference type="SUPFAM" id="SSF49313">
    <property type="entry name" value="Cadherin-like"/>
    <property type="match status" value="7"/>
</dbReference>
<dbReference type="GO" id="GO:0007163">
    <property type="term" value="P:establishment or maintenance of cell polarity"/>
    <property type="evidence" value="ECO:0007669"/>
    <property type="project" value="UniProtKB-ARBA"/>
</dbReference>
<evidence type="ECO:0000259" key="16">
    <source>
        <dbReference type="PROSITE" id="PS50025"/>
    </source>
</evidence>
<feature type="region of interest" description="Disordered" evidence="14">
    <location>
        <begin position="2400"/>
        <end position="2425"/>
    </location>
</feature>
<evidence type="ECO:0000256" key="4">
    <source>
        <dbReference type="ARBA" id="ARBA00022729"/>
    </source>
</evidence>
<dbReference type="SUPFAM" id="SSF57196">
    <property type="entry name" value="EGF/Laminin"/>
    <property type="match status" value="1"/>
</dbReference>
<sequence length="2527" mass="276774">MFALEVSSRSPISPPDTTLSSTRLVSGAGGPLQFSDPRYCVLLAEDAPPALKVIQVAATHKDDVAIRFSITGGNRDGLFTIDQRSGLITLAAQLDYERQPKHELVVRAEGGGLAVMSLVQVTVVDVNDNPPHFLQEDMTVTIVEEDDQHLPATIFKVEAEDLDAVDAKGLVYSVGGEGLVGPDAIFTINPHTGHLLQLKAVDRDPPKGRAVWRVKVQVRDGQRVSPSLAAAATRASRRPRLSPPILQARPEDPSVPRFLPIRGSALFPGSRYSSGYNRSPLEKPYYFPQAPKNSLERKHVMLYDSRWPSQIEYFQQTGQRLPDHRFVRRDPISLSSAILKAEGNGGEGKEEKESKEELEEDERARGKEAASRKPSRMKEASGRRDADTLTFLPNGKNEMTDKGNVTPSKSEDKASNQHGRHLNKKEQHISQSEWMTERKLLDKNRRISKEDAVVERKRKTVISKQVATGRMRRIEEDSVSEGKYGPLHPCGNDERGLPMGSKWLRETMCGSEHHRKSLNRNEEWAKPRRAKYPTFRKHQQSGFQRKLLSFRGRQKPVVLGEDIRERTEAEESLFTSAKLNLQPDRENTLNDNDTSPVNFDAYFGSTENTDDSIRKASKSPEEFTYNVKRSQCLKRVLPTKYIAVQHTGDYSGWSGTEVKEQTSPAVSDEAGGVWEHDFDELYRTHSLTYQNKRHKRYKRKTVVKRLTPPDGSRPKFHKSLYKRDQSPIDVPVKHSEHMKVDRIIMSQLGEDLVYVKKYKAVAGRCEASANFSVTNKEEEKEKEPERPEDGEKVSDEKRWWQMVQEMVEEMRREQVHVAETVVTVVVKDINDNAPVFPNATMFGEVQENGPIDLSAGVVWAWDADDEEEGTNAILTYSIDKNVVDERSGEAIFDIDPKTGLVRTAICCLDRETTPEYHIQVVATDGGGLKGTGTLVVRLVDVNDNSPRLTRDLWVVEVKETWGDGPASNYTLLQVTTADQDTSNYFYYRVLENSGWGWQYFAMRTEGSAGQLYARETLDFEDPAQRRGFRFMIQVTDRGRGGWGDSRHTDTAWVEVRLTDVNDNPPMFRRPHVHVTVSEDTAPGALLASLTATDPDETGHQRVNYHVEGGWGALRVDPGGGVRLWRALDREIPGGEVGVARVVGVDEGRPPLSSTATLTITVSDVNDCPPRLLPPTLLHVKEGAPPSLLGVLTATDDDLWHLGHGPPFTFSLAPSNPALITRTLALKYHENLDSGRGGAELWSVMALDREEQRQLTAEVTVEDSGGLAATHPVTVVVDDINDNPMKPGAKVVHVWKIQGAGSDVALGRVYVDDPDDWDLEDKTFSWAGPPHPLFTLQPATGEVFASTQLRERKYELHFMVSDAHWGQTDVPANMTVEVRHLSPESLAHAVPITLTPTSPAALAAAWSPTQGGGGLGTLTEAVKQVVGAAAKVMIVSVYGMPSTPETAPILTYLNLPFAASHLSAPPSGTPTPYACVWLSVRQATGGFMDPVKLNGLLSLNQNLLEKMMKLRVVVGETTSAPSTPPPHPPSMTSLASVALPLQVVDTNHTSLVTPRLTRAHDCHRRSHHLEEESCTPSTCLNGGRCVRTDSGNRCLCPGRSWGPRCKVLARTFSGSGWAWVRPLPPCLPTTVSLRLLPRLPSGLILYSGPLSSTSTYPHWGPTPMLAVQLVEGRPQVVLEGGRGSMKLQVDTSLRPGTWHTLHLHLDVQGVVLMVDTCGRGWERGITNERHCIARAAWTKTEDTDSWSSGVPLQLGGLAHHQPRPSDFGWTTGPHPEPLTGCISHLTINGELIDLGEPAYSSKSQKGCVPQDEACGQGTSYCGLRGECVGGLEEPRCECAAGWMGPKCASPTTPVSLRQSSFTKVTLSRLPDPYHVTLQLRLRLRGRHDGLLMQLATKPDSVSLKLRLRGGVACAALTTEQTEQEVCLESFPLGDGLWHTLHVGRQGHNLGIGVDECDGWKQNDTLPSLRSTTDHGEMHGFMVAPPAPLLVDKKDGVFLGGIPEFVSLSLVAVHDDLTDSCLDDVRVSGEAVPLPPVLNHTSWGRVTTLQGLEAGCSARDACFNTTCLPPLTCHNTWRQATCSCGPGRHLVGHECQDVDECLFKPCLHGGTCYNLQPSYQCTCGPDHTGDYCQWLRLPSDTHPLKAPVAIAALTLSILLVVVIGVVLTLRHHRSRAARSSPLCPGDLDKGSHALEAPVTIEAVTDLSRTQAGTRHILSPLSLSQSVDGSQGGVDVSLALPPTSLKHREGSLTKSSSTSLTRCSIITVCDTAEDLTLHQRLDRQLTVFSTDTSSAAPPPPSSCSSVDCSISGTPDRADGGGGGTARQKATLIRKSAASAAPLLAQDDLRAYAYEGDGSPSGSLSSTVLGLQMEAMEEEEREGPVKPLVPEYGDVLDLLKNLPDAVPLPKQPQTPAATRHRGQKSTSEEKTPVLVRSRFFLIVLPPLRPPPTSVTATRSSTQPRRRPQSDRWSCRLCLTVCFVVVVHHRHPPPPPSPLQTLLFLSVSHPTSDAAATTTITAAGGLEYSSDK</sequence>
<dbReference type="GO" id="GO:0045296">
    <property type="term" value="F:cadherin binding"/>
    <property type="evidence" value="ECO:0007669"/>
    <property type="project" value="TreeGrafter"/>
</dbReference>
<dbReference type="Gene3D" id="2.60.120.200">
    <property type="match status" value="2"/>
</dbReference>
<dbReference type="PROSITE" id="PS01187">
    <property type="entry name" value="EGF_CA"/>
    <property type="match status" value="1"/>
</dbReference>
<dbReference type="CDD" id="cd00110">
    <property type="entry name" value="LamG"/>
    <property type="match status" value="2"/>
</dbReference>
<evidence type="ECO:0000256" key="7">
    <source>
        <dbReference type="ARBA" id="ARBA00022889"/>
    </source>
</evidence>
<dbReference type="SMART" id="SM00179">
    <property type="entry name" value="EGF_CA"/>
    <property type="match status" value="3"/>
</dbReference>
<feature type="domain" description="EGF-like" evidence="17">
    <location>
        <begin position="1569"/>
        <end position="1605"/>
    </location>
</feature>
<organism evidence="19 20">
    <name type="scientific">Scylla paramamosain</name>
    <name type="common">Mud crab</name>
    <dbReference type="NCBI Taxonomy" id="85552"/>
    <lineage>
        <taxon>Eukaryota</taxon>
        <taxon>Metazoa</taxon>
        <taxon>Ecdysozoa</taxon>
        <taxon>Arthropoda</taxon>
        <taxon>Crustacea</taxon>
        <taxon>Multicrustacea</taxon>
        <taxon>Malacostraca</taxon>
        <taxon>Eumalacostraca</taxon>
        <taxon>Eucarida</taxon>
        <taxon>Decapoda</taxon>
        <taxon>Pleocyemata</taxon>
        <taxon>Brachyura</taxon>
        <taxon>Eubrachyura</taxon>
        <taxon>Portunoidea</taxon>
        <taxon>Portunidae</taxon>
        <taxon>Portuninae</taxon>
        <taxon>Scylla</taxon>
    </lineage>
</organism>
<dbReference type="InterPro" id="IPR000742">
    <property type="entry name" value="EGF"/>
</dbReference>
<dbReference type="PROSITE" id="PS50025">
    <property type="entry name" value="LAM_G_DOMAIN"/>
    <property type="match status" value="2"/>
</dbReference>
<dbReference type="EMBL" id="JARAKH010000001">
    <property type="protein sequence ID" value="KAK8407739.1"/>
    <property type="molecule type" value="Genomic_DNA"/>
</dbReference>
<feature type="compositionally biased region" description="Low complexity" evidence="14">
    <location>
        <begin position="2299"/>
        <end position="2311"/>
    </location>
</feature>
<evidence type="ECO:0000256" key="2">
    <source>
        <dbReference type="ARBA" id="ARBA00022536"/>
    </source>
</evidence>
<dbReference type="PROSITE" id="PS50026">
    <property type="entry name" value="EGF_3"/>
    <property type="match status" value="4"/>
</dbReference>
<feature type="region of interest" description="Disordered" evidence="14">
    <location>
        <begin position="232"/>
        <end position="254"/>
    </location>
</feature>
<feature type="domain" description="Cadherin" evidence="18">
    <location>
        <begin position="837"/>
        <end position="948"/>
    </location>
</feature>
<dbReference type="GO" id="GO:0008013">
    <property type="term" value="F:beta-catenin binding"/>
    <property type="evidence" value="ECO:0007669"/>
    <property type="project" value="TreeGrafter"/>
</dbReference>
<feature type="transmembrane region" description="Helical" evidence="15">
    <location>
        <begin position="2146"/>
        <end position="2167"/>
    </location>
</feature>
<dbReference type="Gene3D" id="2.60.40.60">
    <property type="entry name" value="Cadherins"/>
    <property type="match status" value="6"/>
</dbReference>